<reference evidence="1 2" key="1">
    <citation type="journal article" date="2022" name="Plant J.">
        <title>Chromosome-level genome of Camellia lanceoleosa provides a valuable resource for understanding genome evolution and self-incompatibility.</title>
        <authorList>
            <person name="Gong W."/>
            <person name="Xiao S."/>
            <person name="Wang L."/>
            <person name="Liao Z."/>
            <person name="Chang Y."/>
            <person name="Mo W."/>
            <person name="Hu G."/>
            <person name="Li W."/>
            <person name="Zhao G."/>
            <person name="Zhu H."/>
            <person name="Hu X."/>
            <person name="Ji K."/>
            <person name="Xiang X."/>
            <person name="Song Q."/>
            <person name="Yuan D."/>
            <person name="Jin S."/>
            <person name="Zhang L."/>
        </authorList>
    </citation>
    <scope>NUCLEOTIDE SEQUENCE [LARGE SCALE GENOMIC DNA]</scope>
    <source>
        <strain evidence="1">SQ_2022a</strain>
    </source>
</reference>
<proteinExistence type="predicted"/>
<dbReference type="EMBL" id="CM045768">
    <property type="protein sequence ID" value="KAI7983581.1"/>
    <property type="molecule type" value="Genomic_DNA"/>
</dbReference>
<accession>A0ACC0F6A1</accession>
<organism evidence="1 2">
    <name type="scientific">Camellia lanceoleosa</name>
    <dbReference type="NCBI Taxonomy" id="1840588"/>
    <lineage>
        <taxon>Eukaryota</taxon>
        <taxon>Viridiplantae</taxon>
        <taxon>Streptophyta</taxon>
        <taxon>Embryophyta</taxon>
        <taxon>Tracheophyta</taxon>
        <taxon>Spermatophyta</taxon>
        <taxon>Magnoliopsida</taxon>
        <taxon>eudicotyledons</taxon>
        <taxon>Gunneridae</taxon>
        <taxon>Pentapetalae</taxon>
        <taxon>asterids</taxon>
        <taxon>Ericales</taxon>
        <taxon>Theaceae</taxon>
        <taxon>Camellia</taxon>
    </lineage>
</organism>
<comment type="caution">
    <text evidence="1">The sequence shown here is derived from an EMBL/GenBank/DDBJ whole genome shotgun (WGS) entry which is preliminary data.</text>
</comment>
<evidence type="ECO:0000313" key="1">
    <source>
        <dbReference type="EMBL" id="KAI7983581.1"/>
    </source>
</evidence>
<dbReference type="Proteomes" id="UP001060215">
    <property type="component" value="Chromosome 11"/>
</dbReference>
<name>A0ACC0F6A1_9ERIC</name>
<evidence type="ECO:0000313" key="2">
    <source>
        <dbReference type="Proteomes" id="UP001060215"/>
    </source>
</evidence>
<protein>
    <submittedName>
        <fullName evidence="1">2-methylbutanal oxime monooxygenase</fullName>
    </submittedName>
</protein>
<keyword evidence="1" id="KW-0503">Monooxygenase</keyword>
<gene>
    <name evidence="1" type="ORF">LOK49_LG15G01106</name>
</gene>
<keyword evidence="2" id="KW-1185">Reference proteome</keyword>
<sequence>MGFFSFSETLPPWLLTITLLTLPLLYTLFTLLTKQNKNTAKLPPSPRKLPIIGNLHQVGEIPHYTFWKLSQKLGPIMLLQLGQVPTLVVSTPELAKEVLKTRDLDCCTRPLSRGQRKLSYNFLDLAFSPYGEYWREMRKLCVIELFTAKRVQSFWHVRESEVEHLISTIAKSAPNPVDLSDMIFSVTNNVIGKIAFGTSHRGNQFEYGKLKDIIDDAMTLLSGFSPSDFFPGVGSVLDLATGLQWKLERCFKNLDTFFQKVLEEHLDPTRPKPKHEDIIDVMLGLAKDRTTVLHLAKDHMKAVLLDIFLGSVDTSSVTMVWAMAELAKNPRAMKKVQDEIRNCIGRKPKVDETEIHNLKYLNLVIKETLRLHPPASLLIPHETIRQTKIGGYDIFPKTRILVNAWAIGRDPKIWDNPEEFIPERFENSGIDYKGQNFEYLPFGSGRRSCPGMTMAITSVEFNVANLLYCFDWKLPNGMEVGDLNMDEEFGLNIRKKVPLKLVPVKYNWEDYKG</sequence>
<keyword evidence="1" id="KW-0560">Oxidoreductase</keyword>